<keyword evidence="4 10" id="KW-0677">Repeat</keyword>
<feature type="domain" description="EngA-type G" evidence="11">
    <location>
        <begin position="3"/>
        <end position="168"/>
    </location>
</feature>
<dbReference type="InterPro" id="IPR031166">
    <property type="entry name" value="G_ENGA"/>
</dbReference>
<dbReference type="PANTHER" id="PTHR43834">
    <property type="entry name" value="GTPASE DER"/>
    <property type="match status" value="1"/>
</dbReference>
<dbReference type="GO" id="GO:0042254">
    <property type="term" value="P:ribosome biogenesis"/>
    <property type="evidence" value="ECO:0007669"/>
    <property type="project" value="UniProtKB-KW"/>
</dbReference>
<dbReference type="GO" id="GO:0005525">
    <property type="term" value="F:GTP binding"/>
    <property type="evidence" value="ECO:0007669"/>
    <property type="project" value="UniProtKB-UniRule"/>
</dbReference>
<dbReference type="InterPro" id="IPR005225">
    <property type="entry name" value="Small_GTP-bd"/>
</dbReference>
<dbReference type="OrthoDB" id="9805918at2"/>
<gene>
    <name evidence="8" type="primary">der</name>
    <name evidence="12" type="ORF">C8N47_10148</name>
</gene>
<evidence type="ECO:0000256" key="8">
    <source>
        <dbReference type="HAMAP-Rule" id="MF_00195"/>
    </source>
</evidence>
<evidence type="ECO:0000256" key="1">
    <source>
        <dbReference type="ARBA" id="ARBA00008279"/>
    </source>
</evidence>
<dbReference type="InterPro" id="IPR006073">
    <property type="entry name" value="GTP-bd"/>
</dbReference>
<dbReference type="PROSITE" id="PS51712">
    <property type="entry name" value="G_ENGA"/>
    <property type="match status" value="2"/>
</dbReference>
<evidence type="ECO:0000256" key="5">
    <source>
        <dbReference type="ARBA" id="ARBA00022741"/>
    </source>
</evidence>
<dbReference type="Pfam" id="PF01926">
    <property type="entry name" value="MMR_HSR1"/>
    <property type="match status" value="2"/>
</dbReference>
<feature type="domain" description="EngA-type G" evidence="11">
    <location>
        <begin position="178"/>
        <end position="353"/>
    </location>
</feature>
<organism evidence="12 13">
    <name type="scientific">Mangrovibacterium marinum</name>
    <dbReference type="NCBI Taxonomy" id="1639118"/>
    <lineage>
        <taxon>Bacteria</taxon>
        <taxon>Pseudomonadati</taxon>
        <taxon>Bacteroidota</taxon>
        <taxon>Bacteroidia</taxon>
        <taxon>Marinilabiliales</taxon>
        <taxon>Prolixibacteraceae</taxon>
        <taxon>Mangrovibacterium</taxon>
    </lineage>
</organism>
<dbReference type="SUPFAM" id="SSF52540">
    <property type="entry name" value="P-loop containing nucleoside triphosphate hydrolases"/>
    <property type="match status" value="2"/>
</dbReference>
<dbReference type="EMBL" id="QAAD01000001">
    <property type="protein sequence ID" value="PTN10400.1"/>
    <property type="molecule type" value="Genomic_DNA"/>
</dbReference>
<evidence type="ECO:0000256" key="4">
    <source>
        <dbReference type="ARBA" id="ARBA00022737"/>
    </source>
</evidence>
<dbReference type="InterPro" id="IPR016484">
    <property type="entry name" value="GTPase_Der"/>
</dbReference>
<evidence type="ECO:0000256" key="3">
    <source>
        <dbReference type="ARBA" id="ARBA00022517"/>
    </source>
</evidence>
<dbReference type="GO" id="GO:0043022">
    <property type="term" value="F:ribosome binding"/>
    <property type="evidence" value="ECO:0007669"/>
    <property type="project" value="TreeGrafter"/>
</dbReference>
<evidence type="ECO:0000256" key="10">
    <source>
        <dbReference type="RuleBase" id="RU004481"/>
    </source>
</evidence>
<dbReference type="Pfam" id="PF14714">
    <property type="entry name" value="KH_dom-like"/>
    <property type="match status" value="1"/>
</dbReference>
<comment type="caution">
    <text evidence="12">The sequence shown here is derived from an EMBL/GenBank/DDBJ whole genome shotgun (WGS) entry which is preliminary data.</text>
</comment>
<name>A0A2T5C622_9BACT</name>
<dbReference type="Proteomes" id="UP000243525">
    <property type="component" value="Unassembled WGS sequence"/>
</dbReference>
<comment type="function">
    <text evidence="8 10">GTPase that plays an essential role in the late steps of ribosome biogenesis.</text>
</comment>
<comment type="subunit">
    <text evidence="8">Associates with the 50S ribosomal subunit.</text>
</comment>
<dbReference type="InterPro" id="IPR015946">
    <property type="entry name" value="KH_dom-like_a/b"/>
</dbReference>
<evidence type="ECO:0000256" key="2">
    <source>
        <dbReference type="ARBA" id="ARBA00020953"/>
    </source>
</evidence>
<evidence type="ECO:0000313" key="13">
    <source>
        <dbReference type="Proteomes" id="UP000243525"/>
    </source>
</evidence>
<dbReference type="FunFam" id="3.30.300.20:FF:000004">
    <property type="entry name" value="GTPase Der"/>
    <property type="match status" value="1"/>
</dbReference>
<dbReference type="HAMAP" id="MF_00195">
    <property type="entry name" value="GTPase_Der"/>
    <property type="match status" value="1"/>
</dbReference>
<reference evidence="12 13" key="1">
    <citation type="submission" date="2018-04" db="EMBL/GenBank/DDBJ databases">
        <title>Genomic Encyclopedia of Archaeal and Bacterial Type Strains, Phase II (KMG-II): from individual species to whole genera.</title>
        <authorList>
            <person name="Goeker M."/>
        </authorList>
    </citation>
    <scope>NUCLEOTIDE SEQUENCE [LARGE SCALE GENOMIC DNA]</scope>
    <source>
        <strain evidence="12 13">DSM 28823</strain>
    </source>
</reference>
<protein>
    <recommendedName>
        <fullName evidence="2 8">GTPase Der</fullName>
    </recommendedName>
    <alternativeName>
        <fullName evidence="7 8">GTP-binding protein EngA</fullName>
    </alternativeName>
</protein>
<comment type="similarity">
    <text evidence="1 8 9 10">Belongs to the TRAFAC class TrmE-Era-EngA-EngB-Septin-like GTPase superfamily. EngA (Der) GTPase family.</text>
</comment>
<dbReference type="FunFam" id="3.40.50.300:FF:000040">
    <property type="entry name" value="GTPase Der"/>
    <property type="match status" value="1"/>
</dbReference>
<dbReference type="InterPro" id="IPR027417">
    <property type="entry name" value="P-loop_NTPase"/>
</dbReference>
<evidence type="ECO:0000313" key="12">
    <source>
        <dbReference type="EMBL" id="PTN10400.1"/>
    </source>
</evidence>
<dbReference type="PANTHER" id="PTHR43834:SF6">
    <property type="entry name" value="GTPASE DER"/>
    <property type="match status" value="1"/>
</dbReference>
<dbReference type="NCBIfam" id="TIGR03594">
    <property type="entry name" value="GTPase_EngA"/>
    <property type="match status" value="1"/>
</dbReference>
<dbReference type="CDD" id="cd01894">
    <property type="entry name" value="EngA1"/>
    <property type="match status" value="1"/>
</dbReference>
<dbReference type="NCBIfam" id="TIGR00231">
    <property type="entry name" value="small_GTP"/>
    <property type="match status" value="2"/>
</dbReference>
<dbReference type="Gene3D" id="3.40.50.300">
    <property type="entry name" value="P-loop containing nucleotide triphosphate hydrolases"/>
    <property type="match status" value="2"/>
</dbReference>
<keyword evidence="3 8" id="KW-0690">Ribosome biogenesis</keyword>
<dbReference type="Gene3D" id="3.30.300.20">
    <property type="match status" value="1"/>
</dbReference>
<dbReference type="RefSeq" id="WP_107820513.1">
    <property type="nucleotide sequence ID" value="NZ_OY782574.1"/>
</dbReference>
<dbReference type="AlphaFoldDB" id="A0A2T5C622"/>
<accession>A0A2T5C622</accession>
<dbReference type="PRINTS" id="PR00326">
    <property type="entry name" value="GTP1OBG"/>
</dbReference>
<feature type="binding site" evidence="8">
    <location>
        <begin position="9"/>
        <end position="16"/>
    </location>
    <ligand>
        <name>GTP</name>
        <dbReference type="ChEBI" id="CHEBI:37565"/>
        <label>1</label>
    </ligand>
</feature>
<evidence type="ECO:0000256" key="7">
    <source>
        <dbReference type="ARBA" id="ARBA00032345"/>
    </source>
</evidence>
<evidence type="ECO:0000259" key="11">
    <source>
        <dbReference type="PROSITE" id="PS51712"/>
    </source>
</evidence>
<dbReference type="CDD" id="cd01895">
    <property type="entry name" value="EngA2"/>
    <property type="match status" value="1"/>
</dbReference>
<evidence type="ECO:0000256" key="6">
    <source>
        <dbReference type="ARBA" id="ARBA00023134"/>
    </source>
</evidence>
<feature type="binding site" evidence="8">
    <location>
        <begin position="56"/>
        <end position="60"/>
    </location>
    <ligand>
        <name>GTP</name>
        <dbReference type="ChEBI" id="CHEBI:37565"/>
        <label>1</label>
    </ligand>
</feature>
<keyword evidence="6 8" id="KW-0342">GTP-binding</keyword>
<keyword evidence="13" id="KW-1185">Reference proteome</keyword>
<feature type="binding site" evidence="8">
    <location>
        <begin position="231"/>
        <end position="235"/>
    </location>
    <ligand>
        <name>GTP</name>
        <dbReference type="ChEBI" id="CHEBI:37565"/>
        <label>2</label>
    </ligand>
</feature>
<dbReference type="InterPro" id="IPR032859">
    <property type="entry name" value="KH_dom-like"/>
</dbReference>
<evidence type="ECO:0000256" key="9">
    <source>
        <dbReference type="PROSITE-ProRule" id="PRU01049"/>
    </source>
</evidence>
<keyword evidence="5 8" id="KW-0547">Nucleotide-binding</keyword>
<feature type="binding site" evidence="8">
    <location>
        <begin position="119"/>
        <end position="122"/>
    </location>
    <ligand>
        <name>GTP</name>
        <dbReference type="ChEBI" id="CHEBI:37565"/>
        <label>1</label>
    </ligand>
</feature>
<feature type="binding site" evidence="8">
    <location>
        <begin position="296"/>
        <end position="299"/>
    </location>
    <ligand>
        <name>GTP</name>
        <dbReference type="ChEBI" id="CHEBI:37565"/>
        <label>2</label>
    </ligand>
</feature>
<dbReference type="PIRSF" id="PIRSF006485">
    <property type="entry name" value="GTP-binding_EngA"/>
    <property type="match status" value="1"/>
</dbReference>
<feature type="binding site" evidence="8">
    <location>
        <begin position="184"/>
        <end position="191"/>
    </location>
    <ligand>
        <name>GTP</name>
        <dbReference type="ChEBI" id="CHEBI:37565"/>
        <label>2</label>
    </ligand>
</feature>
<sequence length="437" mass="49342">MSNIVAIVGRPNVGKSTFFNRLVESRQAIVNETAGVTRDRNYGKSLWNGVEFSVIDTGGYVVNSDDVFEDEIRKQVRLAMDEADVIIFAVDVESGITDLDIAVGNILRRVDKPVFLVVNKVDNVQRHMEIHEFYALGLGEKLYPISGMNGSGTGDLLDDVVAAFPKKEKEEVIEEGIPRFAVVGRPNVGKSSFINALTGEDRNIVTDIAGTTRDAINTRYNKYGHDFYLVDTAGLRKKARVKEDVEFYSVLRSVRAIEEADVCLVMIDATRGMEAQDVNIFNLAIRNKKGVVLLVNKWDLMEKDNSSVNKFTEMIHERIAPFTDVPIIFMSAMTKQRIFKALETAVEVYQNKSQKVKTSTLNEVLLAAIEKYPPPSIKGKYIKIKYVTQLPSPTPSFALFANLPQYIKDPYRRYIENQIRDQFNFTGVPIQIFFRKK</sequence>
<proteinExistence type="inferred from homology"/>
<dbReference type="FunFam" id="3.40.50.300:FF:000953">
    <property type="entry name" value="GTPase Der"/>
    <property type="match status" value="1"/>
</dbReference>